<comment type="caution">
    <text evidence="2">The sequence shown here is derived from an EMBL/GenBank/DDBJ whole genome shotgun (WGS) entry which is preliminary data.</text>
</comment>
<gene>
    <name evidence="2" type="ORF">CLV91_1488</name>
</gene>
<feature type="signal peptide" evidence="1">
    <location>
        <begin position="1"/>
        <end position="22"/>
    </location>
</feature>
<dbReference type="RefSeq" id="WP_121065516.1">
    <property type="nucleotide sequence ID" value="NZ_RBIQ01000007.1"/>
</dbReference>
<evidence type="ECO:0000313" key="3">
    <source>
        <dbReference type="Proteomes" id="UP000269412"/>
    </source>
</evidence>
<keyword evidence="1" id="KW-0732">Signal</keyword>
<sequence length="134" mass="15221">MSYKRLSLSVALGLAVCQGVFANNTPKNVEDFDINTIEYIEEEVEIDLGFNTADYLPESFDPNTFYFNVNSVIYVEDSLIEEEDFTKYLPSGFDAYSYAKDVQSINYIDTNDTIKVELDTNIFLPANFNAFAVN</sequence>
<evidence type="ECO:0000313" key="2">
    <source>
        <dbReference type="EMBL" id="RKR15402.1"/>
    </source>
</evidence>
<keyword evidence="3" id="KW-1185">Reference proteome</keyword>
<name>A0A495EEU3_9FLAO</name>
<feature type="chain" id="PRO_5019865525" evidence="1">
    <location>
        <begin position="23"/>
        <end position="134"/>
    </location>
</feature>
<evidence type="ECO:0000256" key="1">
    <source>
        <dbReference type="SAM" id="SignalP"/>
    </source>
</evidence>
<reference evidence="2 3" key="1">
    <citation type="submission" date="2018-10" db="EMBL/GenBank/DDBJ databases">
        <title>Genomic Encyclopedia of Archaeal and Bacterial Type Strains, Phase II (KMG-II): from individual species to whole genera.</title>
        <authorList>
            <person name="Goeker M."/>
        </authorList>
    </citation>
    <scope>NUCLEOTIDE SEQUENCE [LARGE SCALE GENOMIC DNA]</scope>
    <source>
        <strain evidence="2 3">DSM 25230</strain>
    </source>
</reference>
<dbReference type="AlphaFoldDB" id="A0A495EEU3"/>
<organism evidence="2 3">
    <name type="scientific">Maribacter vaceletii</name>
    <dbReference type="NCBI Taxonomy" id="1206816"/>
    <lineage>
        <taxon>Bacteria</taxon>
        <taxon>Pseudomonadati</taxon>
        <taxon>Bacteroidota</taxon>
        <taxon>Flavobacteriia</taxon>
        <taxon>Flavobacteriales</taxon>
        <taxon>Flavobacteriaceae</taxon>
        <taxon>Maribacter</taxon>
    </lineage>
</organism>
<accession>A0A495EEU3</accession>
<protein>
    <submittedName>
        <fullName evidence="2">Uncharacterized protein</fullName>
    </submittedName>
</protein>
<dbReference type="EMBL" id="RBIQ01000007">
    <property type="protein sequence ID" value="RKR15402.1"/>
    <property type="molecule type" value="Genomic_DNA"/>
</dbReference>
<proteinExistence type="predicted"/>
<dbReference type="Proteomes" id="UP000269412">
    <property type="component" value="Unassembled WGS sequence"/>
</dbReference>
<dbReference type="OrthoDB" id="1178051at2"/>